<keyword evidence="4" id="KW-1185">Reference proteome</keyword>
<protein>
    <submittedName>
        <fullName evidence="3">Fimbrial protein</fullName>
    </submittedName>
</protein>
<dbReference type="Proteomes" id="UP001056873">
    <property type="component" value="Chromosome"/>
</dbReference>
<proteinExistence type="predicted"/>
<name>A0ABY5CUD8_9GAMM</name>
<evidence type="ECO:0000259" key="2">
    <source>
        <dbReference type="Pfam" id="PF00419"/>
    </source>
</evidence>
<feature type="signal peptide" evidence="1">
    <location>
        <begin position="1"/>
        <end position="32"/>
    </location>
</feature>
<dbReference type="RefSeq" id="WP_151415998.1">
    <property type="nucleotide sequence ID" value="NZ_CAMIPH010000015.1"/>
</dbReference>
<gene>
    <name evidence="3" type="ORF">KFQ06_00390</name>
</gene>
<accession>A0ABY5CUD8</accession>
<dbReference type="InterPro" id="IPR036937">
    <property type="entry name" value="Adhesion_dom_fimbrial_sf"/>
</dbReference>
<feature type="chain" id="PRO_5046958278" evidence="1">
    <location>
        <begin position="33"/>
        <end position="172"/>
    </location>
</feature>
<feature type="domain" description="Fimbrial-type adhesion" evidence="2">
    <location>
        <begin position="38"/>
        <end position="172"/>
    </location>
</feature>
<dbReference type="InterPro" id="IPR000259">
    <property type="entry name" value="Adhesion_dom_fimbrial"/>
</dbReference>
<dbReference type="InterPro" id="IPR008966">
    <property type="entry name" value="Adhesion_dom_sf"/>
</dbReference>
<dbReference type="EMBL" id="CP074347">
    <property type="protein sequence ID" value="USV01058.1"/>
    <property type="molecule type" value="Genomic_DNA"/>
</dbReference>
<evidence type="ECO:0000256" key="1">
    <source>
        <dbReference type="SAM" id="SignalP"/>
    </source>
</evidence>
<evidence type="ECO:0000313" key="3">
    <source>
        <dbReference type="EMBL" id="USV01058.1"/>
    </source>
</evidence>
<dbReference type="Pfam" id="PF00419">
    <property type="entry name" value="Fimbrial"/>
    <property type="match status" value="1"/>
</dbReference>
<reference evidence="3" key="1">
    <citation type="journal article" date="2022" name="BMC Genomics">
        <title>Genome sequence of the entomopathogenic Serratia entomophila isolate 626 and characterisation of the species specific itaconate degradation pathway.</title>
        <authorList>
            <person name="Vaughan A.L."/>
            <person name="Altermann E."/>
            <person name="Glare T.R."/>
            <person name="Hurst M.R.H."/>
        </authorList>
    </citation>
    <scope>NUCLEOTIDE SEQUENCE</scope>
    <source>
        <strain evidence="3">626</strain>
    </source>
</reference>
<dbReference type="Gene3D" id="2.60.40.1090">
    <property type="entry name" value="Fimbrial-type adhesion domain"/>
    <property type="match status" value="1"/>
</dbReference>
<keyword evidence="1" id="KW-0732">Signal</keyword>
<evidence type="ECO:0000313" key="4">
    <source>
        <dbReference type="Proteomes" id="UP001056873"/>
    </source>
</evidence>
<dbReference type="SUPFAM" id="SSF49401">
    <property type="entry name" value="Bacterial adhesins"/>
    <property type="match status" value="1"/>
</dbReference>
<sequence length="172" mass="18082">MTSALLGITPRGRLAQLCLSCALLLPGTLAQAVTTVTVRITVVAPPPCTINYGRTIEVDFGNDVLTTRVDGSNYRRQIPYSVQCSGNTTNAMTLQIEGSGAGFGYNVLRTNKPDLGIALFVTDANVPLPLNTMIKFTYPGIPTLNAAPTKRAGSTLTAGAFSAGATLKVDYQ</sequence>
<organism evidence="3 4">
    <name type="scientific">Serratia entomophila</name>
    <dbReference type="NCBI Taxonomy" id="42906"/>
    <lineage>
        <taxon>Bacteria</taxon>
        <taxon>Pseudomonadati</taxon>
        <taxon>Pseudomonadota</taxon>
        <taxon>Gammaproteobacteria</taxon>
        <taxon>Enterobacterales</taxon>
        <taxon>Yersiniaceae</taxon>
        <taxon>Serratia</taxon>
    </lineage>
</organism>